<dbReference type="InterPro" id="IPR012677">
    <property type="entry name" value="Nucleotide-bd_a/b_plait_sf"/>
</dbReference>
<evidence type="ECO:0000259" key="5">
    <source>
        <dbReference type="PROSITE" id="PS50102"/>
    </source>
</evidence>
<dbReference type="Pfam" id="PF00806">
    <property type="entry name" value="PUF"/>
    <property type="match status" value="4"/>
</dbReference>
<feature type="region of interest" description="Disordered" evidence="4">
    <location>
        <begin position="1"/>
        <end position="68"/>
    </location>
</feature>
<evidence type="ECO:0000256" key="2">
    <source>
        <dbReference type="PROSITE-ProRule" id="PRU00176"/>
    </source>
</evidence>
<keyword evidence="2" id="KW-0694">RNA-binding</keyword>
<evidence type="ECO:0000256" key="1">
    <source>
        <dbReference type="ARBA" id="ARBA00022737"/>
    </source>
</evidence>
<keyword evidence="1" id="KW-0677">Repeat</keyword>
<feature type="domain" description="PUM-HD" evidence="6">
    <location>
        <begin position="641"/>
        <end position="1000"/>
    </location>
</feature>
<feature type="region of interest" description="Disordered" evidence="4">
    <location>
        <begin position="1004"/>
        <end position="1033"/>
    </location>
</feature>
<dbReference type="SUPFAM" id="SSF54928">
    <property type="entry name" value="RNA-binding domain, RBD"/>
    <property type="match status" value="1"/>
</dbReference>
<dbReference type="SMART" id="SM00025">
    <property type="entry name" value="Pumilio"/>
    <property type="match status" value="5"/>
</dbReference>
<feature type="compositionally biased region" description="Low complexity" evidence="4">
    <location>
        <begin position="161"/>
        <end position="177"/>
    </location>
</feature>
<dbReference type="PANTHER" id="PTHR47093:SF1">
    <property type="entry name" value="PROTEIN JSN1-RELATED"/>
    <property type="match status" value="1"/>
</dbReference>
<dbReference type="InterPro" id="IPR011989">
    <property type="entry name" value="ARM-like"/>
</dbReference>
<dbReference type="GO" id="GO:0000288">
    <property type="term" value="P:nuclear-transcribed mRNA catabolic process, deadenylation-dependent decay"/>
    <property type="evidence" value="ECO:0007669"/>
    <property type="project" value="TreeGrafter"/>
</dbReference>
<evidence type="ECO:0000313" key="8">
    <source>
        <dbReference type="Proteomes" id="UP001377567"/>
    </source>
</evidence>
<dbReference type="PANTHER" id="PTHR47093">
    <property type="entry name" value="PROTEIN JSN1-RELATED"/>
    <property type="match status" value="1"/>
</dbReference>
<feature type="compositionally biased region" description="Low complexity" evidence="4">
    <location>
        <begin position="21"/>
        <end position="36"/>
    </location>
</feature>
<sequence length="1122" mass="122288">MSSETGAKESPQSKEKAEAKIPSIPETIEPGITIPIYDDAPPSANGASGVISPGQTSPQKLGSYRSKAGRFSNKFSSIIPSISAKLHHSSKKSTGHEKDGNGTVVLDVVSPPPGLSTSPTSSLSRHNGTPGTKEKVSIPTTTGIRSSSEHDRLVRFPSASPTKQQLLQQPATPLPRTRTNTVASQYTSLSLNPYGSAPTGGAAANTVGTASLWPTTSNATVNTQGQYSTHGHSGSYDYDYAAAAAAASSSSNMGQVSSQYFNVPLVRSSTNDPGVYDMNMQGGAGTAGSTATGDQGIWAPDAVNRKRSQSMATQVHPEQYFAQQALSQVPPLSQMQQVQAQQLQAQAQAQQMQAQAQAQQQIQAQPQIAYGQMEQYTYPVPPTPGVSAQGFSMQGYNASGESVQAPLLMDDVDPRSVSWVTNMSTVPPINQIQTLLPTNALAITNVYPLQQSEPQYINAVNLTSTALAAAGLRFGTVLSVRTLRDLNVALIEFDTPENARMCLETLQGKDISLPGYPVSIAFAKILPLYQHQSPQRSQQRGPVTLLQEQLFNGSIVFQQQGSTQIPVLRGSETYTQQQQHMKQRARSKSTAMQGIALNANNTQITLPIENERCPFPLPPPTIQEEREVLEGVMKEFDVDHDADKTKHIIIRALNLKETADLSDFGPTPEPVANRTFQTPKLREIRKAIDSNTLSDIEIEQLGVIMLDELPELSFDYLGNTIVQKIYDRSSDIVRDIILRKISKYLTSLGIHKSGTWVCQKMIKLAHNPRSLWLVTEGIKDYCTALFNDQFGNYVIQEVLKFGVPWNNFIFESILANFWIICKNKYGARAIRACLEASSIITTEQTLILSSMIITYGKYLITDNNGTLLITWLLDTCQFGGKYLALTHKILGDVSTLCCHKLGSLTVLKILNSRGNEECRKLILAEIFGDNVTDEANKDQALIVILSDTNYGPTFMHKLLTSRLLDDNVRESVVGRIRNVILSNNISQQNHKLMEEVGLVSVNTSVSQDRSPLKQHGRTPSHQHLGYGGGDGGARRMRGMSGSSVRSGGIPGINVQSMTPVNNGNMYSGNPNININDDATFTQYDPANNNNLSVPMYDLSLNRTISSDATDNYNARLQNFGMQ</sequence>
<evidence type="ECO:0000259" key="6">
    <source>
        <dbReference type="PROSITE" id="PS50303"/>
    </source>
</evidence>
<protein>
    <recommendedName>
        <fullName evidence="9">PUM-HD domain-containing protein</fullName>
    </recommendedName>
</protein>
<dbReference type="InterPro" id="IPR016024">
    <property type="entry name" value="ARM-type_fold"/>
</dbReference>
<dbReference type="InterPro" id="IPR033133">
    <property type="entry name" value="PUM-HD"/>
</dbReference>
<name>A0AAV5S6E9_MAUHU</name>
<dbReference type="PROSITE" id="PS50303">
    <property type="entry name" value="PUM_HD"/>
    <property type="match status" value="1"/>
</dbReference>
<evidence type="ECO:0000313" key="7">
    <source>
        <dbReference type="EMBL" id="GMM58971.1"/>
    </source>
</evidence>
<feature type="repeat" description="Pumilio" evidence="3">
    <location>
        <begin position="777"/>
        <end position="815"/>
    </location>
</feature>
<dbReference type="InterPro" id="IPR001313">
    <property type="entry name" value="Pumilio_RNA-bd_rpt"/>
</dbReference>
<dbReference type="PROSITE" id="PS50302">
    <property type="entry name" value="PUM"/>
    <property type="match status" value="2"/>
</dbReference>
<dbReference type="Gene3D" id="1.25.10.10">
    <property type="entry name" value="Leucine-rich Repeat Variant"/>
    <property type="match status" value="1"/>
</dbReference>
<dbReference type="InterPro" id="IPR052645">
    <property type="entry name" value="Pumilio_domain_protein"/>
</dbReference>
<evidence type="ECO:0000256" key="4">
    <source>
        <dbReference type="SAM" id="MobiDB-lite"/>
    </source>
</evidence>
<dbReference type="InterPro" id="IPR000504">
    <property type="entry name" value="RRM_dom"/>
</dbReference>
<evidence type="ECO:0000256" key="3">
    <source>
        <dbReference type="PROSITE-ProRule" id="PRU00317"/>
    </source>
</evidence>
<comment type="caution">
    <text evidence="7">The sequence shown here is derived from an EMBL/GenBank/DDBJ whole genome shotgun (WGS) entry which is preliminary data.</text>
</comment>
<keyword evidence="8" id="KW-1185">Reference proteome</keyword>
<organism evidence="7 8">
    <name type="scientific">Maudiozyma humilis</name>
    <name type="common">Sour dough yeast</name>
    <name type="synonym">Kazachstania humilis</name>
    <dbReference type="NCBI Taxonomy" id="51915"/>
    <lineage>
        <taxon>Eukaryota</taxon>
        <taxon>Fungi</taxon>
        <taxon>Dikarya</taxon>
        <taxon>Ascomycota</taxon>
        <taxon>Saccharomycotina</taxon>
        <taxon>Saccharomycetes</taxon>
        <taxon>Saccharomycetales</taxon>
        <taxon>Saccharomycetaceae</taxon>
        <taxon>Maudiozyma</taxon>
    </lineage>
</organism>
<dbReference type="PROSITE" id="PS50102">
    <property type="entry name" value="RRM"/>
    <property type="match status" value="1"/>
</dbReference>
<feature type="repeat" description="Pumilio" evidence="3">
    <location>
        <begin position="703"/>
        <end position="739"/>
    </location>
</feature>
<dbReference type="InterPro" id="IPR035979">
    <property type="entry name" value="RBD_domain_sf"/>
</dbReference>
<dbReference type="SUPFAM" id="SSF48371">
    <property type="entry name" value="ARM repeat"/>
    <property type="match status" value="1"/>
</dbReference>
<dbReference type="Gene3D" id="3.30.70.330">
    <property type="match status" value="1"/>
</dbReference>
<proteinExistence type="predicted"/>
<dbReference type="AlphaFoldDB" id="A0AAV5S6E9"/>
<dbReference type="GO" id="GO:0003729">
    <property type="term" value="F:mRNA binding"/>
    <property type="evidence" value="ECO:0007669"/>
    <property type="project" value="UniProtKB-ARBA"/>
</dbReference>
<dbReference type="Proteomes" id="UP001377567">
    <property type="component" value="Unassembled WGS sequence"/>
</dbReference>
<feature type="region of interest" description="Disordered" evidence="4">
    <location>
        <begin position="86"/>
        <end position="179"/>
    </location>
</feature>
<dbReference type="EMBL" id="BTGD01000025">
    <property type="protein sequence ID" value="GMM58971.1"/>
    <property type="molecule type" value="Genomic_DNA"/>
</dbReference>
<feature type="domain" description="RRM" evidence="5">
    <location>
        <begin position="439"/>
        <end position="525"/>
    </location>
</feature>
<reference evidence="7 8" key="1">
    <citation type="journal article" date="2023" name="Elife">
        <title>Identification of key yeast species and microbe-microbe interactions impacting larval growth of Drosophila in the wild.</title>
        <authorList>
            <person name="Mure A."/>
            <person name="Sugiura Y."/>
            <person name="Maeda R."/>
            <person name="Honda K."/>
            <person name="Sakurai N."/>
            <person name="Takahashi Y."/>
            <person name="Watada M."/>
            <person name="Katoh T."/>
            <person name="Gotoh A."/>
            <person name="Gotoh Y."/>
            <person name="Taniguchi I."/>
            <person name="Nakamura K."/>
            <person name="Hayashi T."/>
            <person name="Katayama T."/>
            <person name="Uemura T."/>
            <person name="Hattori Y."/>
        </authorList>
    </citation>
    <scope>NUCLEOTIDE SEQUENCE [LARGE SCALE GENOMIC DNA]</scope>
    <source>
        <strain evidence="7 8">KH-74</strain>
    </source>
</reference>
<evidence type="ECO:0008006" key="9">
    <source>
        <dbReference type="Google" id="ProtNLM"/>
    </source>
</evidence>
<accession>A0AAV5S6E9</accession>
<feature type="compositionally biased region" description="Low complexity" evidence="4">
    <location>
        <begin position="115"/>
        <end position="124"/>
    </location>
</feature>
<gene>
    <name evidence="7" type="ORF">DAKH74_055880</name>
</gene>